<feature type="domain" description="CNH" evidence="6">
    <location>
        <begin position="40"/>
        <end position="461"/>
    </location>
</feature>
<dbReference type="EMBL" id="JAADJZ010000006">
    <property type="protein sequence ID" value="KAF2874188.1"/>
    <property type="molecule type" value="Genomic_DNA"/>
</dbReference>
<feature type="compositionally biased region" description="Pro residues" evidence="5">
    <location>
        <begin position="336"/>
        <end position="346"/>
    </location>
</feature>
<dbReference type="AlphaFoldDB" id="A0A7C8I9X8"/>
<keyword evidence="3" id="KW-0963">Cytoplasm</keyword>
<organism evidence="7 8">
    <name type="scientific">Massariosphaeria phaeospora</name>
    <dbReference type="NCBI Taxonomy" id="100035"/>
    <lineage>
        <taxon>Eukaryota</taxon>
        <taxon>Fungi</taxon>
        <taxon>Dikarya</taxon>
        <taxon>Ascomycota</taxon>
        <taxon>Pezizomycotina</taxon>
        <taxon>Dothideomycetes</taxon>
        <taxon>Pleosporomycetidae</taxon>
        <taxon>Pleosporales</taxon>
        <taxon>Pleosporales incertae sedis</taxon>
        <taxon>Massariosphaeria</taxon>
    </lineage>
</organism>
<evidence type="ECO:0000256" key="2">
    <source>
        <dbReference type="ARBA" id="ARBA00022448"/>
    </source>
</evidence>
<dbReference type="Proteomes" id="UP000481861">
    <property type="component" value="Unassembled WGS sequence"/>
</dbReference>
<comment type="caution">
    <text evidence="7">The sequence shown here is derived from an EMBL/GenBank/DDBJ whole genome shotgun (WGS) entry which is preliminary data.</text>
</comment>
<dbReference type="GO" id="GO:0006914">
    <property type="term" value="P:autophagy"/>
    <property type="evidence" value="ECO:0007669"/>
    <property type="project" value="TreeGrafter"/>
</dbReference>
<evidence type="ECO:0000256" key="4">
    <source>
        <dbReference type="ARBA" id="ARBA00022927"/>
    </source>
</evidence>
<gene>
    <name evidence="7" type="ORF">BDV95DRAFT_565614</name>
</gene>
<dbReference type="GO" id="GO:0016020">
    <property type="term" value="C:membrane"/>
    <property type="evidence" value="ECO:0007669"/>
    <property type="project" value="TreeGrafter"/>
</dbReference>
<feature type="region of interest" description="Disordered" evidence="5">
    <location>
        <begin position="246"/>
        <end position="370"/>
    </location>
</feature>
<evidence type="ECO:0000259" key="6">
    <source>
        <dbReference type="PROSITE" id="PS50219"/>
    </source>
</evidence>
<reference evidence="7 8" key="1">
    <citation type="submission" date="2020-01" db="EMBL/GenBank/DDBJ databases">
        <authorList>
            <consortium name="DOE Joint Genome Institute"/>
            <person name="Haridas S."/>
            <person name="Albert R."/>
            <person name="Binder M."/>
            <person name="Bloem J."/>
            <person name="Labutti K."/>
            <person name="Salamov A."/>
            <person name="Andreopoulos B."/>
            <person name="Baker S.E."/>
            <person name="Barry K."/>
            <person name="Bills G."/>
            <person name="Bluhm B.H."/>
            <person name="Cannon C."/>
            <person name="Castanera R."/>
            <person name="Culley D.E."/>
            <person name="Daum C."/>
            <person name="Ezra D."/>
            <person name="Gonzalez J.B."/>
            <person name="Henrissat B."/>
            <person name="Kuo A."/>
            <person name="Liang C."/>
            <person name="Lipzen A."/>
            <person name="Lutzoni F."/>
            <person name="Magnuson J."/>
            <person name="Mondo S."/>
            <person name="Nolan M."/>
            <person name="Ohm R."/>
            <person name="Pangilinan J."/>
            <person name="Park H.-J.H."/>
            <person name="Ramirez L."/>
            <person name="Alfaro M."/>
            <person name="Sun H."/>
            <person name="Tritt A."/>
            <person name="Yoshinaga Y."/>
            <person name="Zwiers L.-H.L."/>
            <person name="Turgeon B.G."/>
            <person name="Goodwin S.B."/>
            <person name="Spatafora J.W."/>
            <person name="Crous P.W."/>
            <person name="Grigoriev I.V."/>
        </authorList>
    </citation>
    <scope>NUCLEOTIDE SEQUENCE [LARGE SCALE GENOMIC DNA]</scope>
    <source>
        <strain evidence="7 8">CBS 611.86</strain>
    </source>
</reference>
<evidence type="ECO:0000313" key="8">
    <source>
        <dbReference type="Proteomes" id="UP000481861"/>
    </source>
</evidence>
<feature type="compositionally biased region" description="Polar residues" evidence="5">
    <location>
        <begin position="271"/>
        <end position="293"/>
    </location>
</feature>
<keyword evidence="2" id="KW-0813">Transport</keyword>
<comment type="subcellular location">
    <subcellularLocation>
        <location evidence="1">Cytoplasm</location>
    </subcellularLocation>
</comment>
<dbReference type="OrthoDB" id="5325112at2759"/>
<dbReference type="InterPro" id="IPR001180">
    <property type="entry name" value="CNH_dom"/>
</dbReference>
<dbReference type="GO" id="GO:0005737">
    <property type="term" value="C:cytoplasm"/>
    <property type="evidence" value="ECO:0007669"/>
    <property type="project" value="UniProtKB-SubCell"/>
</dbReference>
<dbReference type="InterPro" id="IPR032914">
    <property type="entry name" value="Vam6/VPS39/TRAP1"/>
</dbReference>
<name>A0A7C8I9X8_9PLEO</name>
<evidence type="ECO:0000313" key="7">
    <source>
        <dbReference type="EMBL" id="KAF2874188.1"/>
    </source>
</evidence>
<dbReference type="GO" id="GO:0015031">
    <property type="term" value="P:protein transport"/>
    <property type="evidence" value="ECO:0007669"/>
    <property type="project" value="UniProtKB-KW"/>
</dbReference>
<dbReference type="PANTHER" id="PTHR12894:SF27">
    <property type="entry name" value="TRANSFORMING GROWTH FACTOR-BETA RECEPTOR-ASSOCIATED PROTEIN 1"/>
    <property type="match status" value="1"/>
</dbReference>
<sequence>MSEASSPAQLTSRPPPQDGAYLLRKLVSDLPLSADGQATDVRITCVEVWNGNLYVGTSAPEILHFVLLPPESNDAAAAPTAILASRLEPVYTHATGAGVQQILLLPKVNKACILCNNTLTFYSLPELSPDSSVKPLTCSWVGGADLNAEEDDSGGPGVVLMLGLKNRIRLIRVSEDAPPRGIKAVDYGGCLVSVRRDNYSCAADSHSYALLDVDHQQKIGLFPISSLDPNAGDVGGAVEDITAALHGPSRSVSSASANPRGLQEEQRGHSRSTSLGIFGTSSPASLRTDSPRPTRQRYGFDVPESLSRNLSPAPPQSPARSPDRHHPERTTSLPRTPSPDKPLPPPPEEETPTQEESSQPPPFVPLKAHIASPSPNEFLLTVGTTPSEPGVGMFVNLDGDMCRGSIQFSSYPDAIVVDGSGIDLAASMAPDMDAEEGYVMAVVHHQVDDHAEYGIEIQRWDVDPVEGEASKQWLNLSLIGDTSGNSGSHVAIPLGIRRIVETNNLVLPEIGSKLSVKRLQLSRSESRSRDAELAKTTATQGKADLEFTERLSRLQTRIVIWAGNEIWWTVRNPLVTRLDARLQQAQATSTGDELHIQPNRSLIERLLGDIRGQEFHNEAEYLSLIYIRQKASVLLFMDLILRSSTNIIIFEAEKRITEQALVNGEIDPRVVLSLIPILNQEVVQGPEGIQISGGITTLVEDFLEQNDLTAMRTTVNGPFGDNLLQLVKRYLLFWKRRKGMASVTNDPYMFQTVDAALLHILLLLDQQSPRGPATTGSLRAELNELVDNDVECFDRAVILLEDFKRLYVLSRYYQRTSKASMKAVNVLATWRRIMEGETDDGGEFVDGDNEVRKYLTRIRDQSIVEEYGAWLANRNPRLGVQVFADDNSRVRFEPTHAVALLKERAPGAVKEYLEYLVFGKKHTQYVNELIKFYLDIVITELSTNPTSRTTLLETYTTYRILHPPKPTYRQFITDNALSAEWWTSRLRLLQLLGSNQPATSSYDVPLILSRLAPYEQELVPEMIILNGRQARHQQALRLLTHGLGDFDTAISYCLYGGSSIFRSSDAGYVPQSALPTRAEQALLFNYLLQEFLRLADLSQRVERTGELLERFGAWFDVADVLALIPDDWSVDVFSGFLIQALRRLVREKAEVGVVRALSDAVNSQASFEVVLRKEGLGATVERVG</sequence>
<evidence type="ECO:0000256" key="3">
    <source>
        <dbReference type="ARBA" id="ARBA00022490"/>
    </source>
</evidence>
<proteinExistence type="predicted"/>
<keyword evidence="8" id="KW-1185">Reference proteome</keyword>
<dbReference type="PROSITE" id="PS50219">
    <property type="entry name" value="CNH"/>
    <property type="match status" value="1"/>
</dbReference>
<dbReference type="GO" id="GO:0034058">
    <property type="term" value="P:endosomal vesicle fusion"/>
    <property type="evidence" value="ECO:0007669"/>
    <property type="project" value="TreeGrafter"/>
</dbReference>
<evidence type="ECO:0000256" key="1">
    <source>
        <dbReference type="ARBA" id="ARBA00004496"/>
    </source>
</evidence>
<dbReference type="PANTHER" id="PTHR12894">
    <property type="entry name" value="CNH DOMAIN CONTAINING"/>
    <property type="match status" value="1"/>
</dbReference>
<protein>
    <recommendedName>
        <fullName evidence="6">CNH domain-containing protein</fullName>
    </recommendedName>
</protein>
<evidence type="ECO:0000256" key="5">
    <source>
        <dbReference type="SAM" id="MobiDB-lite"/>
    </source>
</evidence>
<accession>A0A7C8I9X8</accession>
<keyword evidence="4" id="KW-0653">Protein transport</keyword>